<dbReference type="SUPFAM" id="SSF48065">
    <property type="entry name" value="DBL homology domain (DH-domain)"/>
    <property type="match status" value="1"/>
</dbReference>
<evidence type="ECO:0000313" key="3">
    <source>
        <dbReference type="Proteomes" id="UP000681967"/>
    </source>
</evidence>
<protein>
    <submittedName>
        <fullName evidence="2">Uncharacterized protein</fullName>
    </submittedName>
</protein>
<comment type="caution">
    <text evidence="2">The sequence shown here is derived from an EMBL/GenBank/DDBJ whole genome shotgun (WGS) entry which is preliminary data.</text>
</comment>
<feature type="non-terminal residue" evidence="2">
    <location>
        <position position="1"/>
    </location>
</feature>
<dbReference type="EMBL" id="CAJOBH010109897">
    <property type="protein sequence ID" value="CAF4656050.1"/>
    <property type="molecule type" value="Genomic_DNA"/>
</dbReference>
<dbReference type="Proteomes" id="UP000681720">
    <property type="component" value="Unassembled WGS sequence"/>
</dbReference>
<evidence type="ECO:0000313" key="1">
    <source>
        <dbReference type="EMBL" id="CAF4568188.1"/>
    </source>
</evidence>
<accession>A0A8S2ZP21</accession>
<evidence type="ECO:0000313" key="2">
    <source>
        <dbReference type="EMBL" id="CAF4656050.1"/>
    </source>
</evidence>
<dbReference type="Proteomes" id="UP000681967">
    <property type="component" value="Unassembled WGS sequence"/>
</dbReference>
<organism evidence="2 3">
    <name type="scientific">Rotaria magnacalcarata</name>
    <dbReference type="NCBI Taxonomy" id="392030"/>
    <lineage>
        <taxon>Eukaryota</taxon>
        <taxon>Metazoa</taxon>
        <taxon>Spiralia</taxon>
        <taxon>Gnathifera</taxon>
        <taxon>Rotifera</taxon>
        <taxon>Eurotatoria</taxon>
        <taxon>Bdelloidea</taxon>
        <taxon>Philodinida</taxon>
        <taxon>Philodinidae</taxon>
        <taxon>Rotaria</taxon>
    </lineage>
</organism>
<name>A0A8S2ZP21_9BILA</name>
<dbReference type="InterPro" id="IPR035899">
    <property type="entry name" value="DBL_dom_sf"/>
</dbReference>
<reference evidence="2" key="1">
    <citation type="submission" date="2021-02" db="EMBL/GenBank/DDBJ databases">
        <authorList>
            <person name="Nowell W R."/>
        </authorList>
    </citation>
    <scope>NUCLEOTIDE SEQUENCE</scope>
</reference>
<sequence length="58" mass="6457">QIFGNIEEIYELHLAIAEQLDRATNEETCIGSVFLANVTIRMLSERGNSASLTRTMVS</sequence>
<dbReference type="EMBL" id="CAJOBJ010096723">
    <property type="protein sequence ID" value="CAF4568188.1"/>
    <property type="molecule type" value="Genomic_DNA"/>
</dbReference>
<dbReference type="AlphaFoldDB" id="A0A8S2ZP21"/>
<dbReference type="Gene3D" id="1.20.900.10">
    <property type="entry name" value="Dbl homology (DH) domain"/>
    <property type="match status" value="1"/>
</dbReference>
<gene>
    <name evidence="2" type="ORF">BYL167_LOCUS42383</name>
    <name evidence="1" type="ORF">GIL414_LOCUS37548</name>
</gene>
<proteinExistence type="predicted"/>